<evidence type="ECO:0000313" key="11">
    <source>
        <dbReference type="EMBL" id="ANG65308.1"/>
    </source>
</evidence>
<evidence type="ECO:0000259" key="10">
    <source>
        <dbReference type="Pfam" id="PF04290"/>
    </source>
</evidence>
<organism evidence="11 12">
    <name type="scientific">Marinobacterium aestuarii</name>
    <dbReference type="NCBI Taxonomy" id="1821621"/>
    <lineage>
        <taxon>Bacteria</taxon>
        <taxon>Pseudomonadati</taxon>
        <taxon>Pseudomonadota</taxon>
        <taxon>Gammaproteobacteria</taxon>
        <taxon>Oceanospirillales</taxon>
        <taxon>Oceanospirillaceae</taxon>
        <taxon>Marinobacterium</taxon>
    </lineage>
</organism>
<dbReference type="InterPro" id="IPR007387">
    <property type="entry name" value="TRAP_DctQ"/>
</dbReference>
<name>A0A1A9F5Y5_9GAMM</name>
<keyword evidence="3" id="KW-1003">Cell membrane</keyword>
<evidence type="ECO:0000256" key="8">
    <source>
        <dbReference type="ARBA" id="ARBA00038436"/>
    </source>
</evidence>
<evidence type="ECO:0000256" key="1">
    <source>
        <dbReference type="ARBA" id="ARBA00004429"/>
    </source>
</evidence>
<dbReference type="Proteomes" id="UP000078070">
    <property type="component" value="Chromosome"/>
</dbReference>
<dbReference type="STRING" id="1821621.A8C75_15925"/>
<evidence type="ECO:0000256" key="3">
    <source>
        <dbReference type="ARBA" id="ARBA00022475"/>
    </source>
</evidence>
<dbReference type="Pfam" id="PF04290">
    <property type="entry name" value="DctQ"/>
    <property type="match status" value="1"/>
</dbReference>
<feature type="transmembrane region" description="Helical" evidence="9">
    <location>
        <begin position="51"/>
        <end position="69"/>
    </location>
</feature>
<dbReference type="EMBL" id="CP015839">
    <property type="protein sequence ID" value="ANG65308.1"/>
    <property type="molecule type" value="Genomic_DNA"/>
</dbReference>
<feature type="transmembrane region" description="Helical" evidence="9">
    <location>
        <begin position="131"/>
        <end position="148"/>
    </location>
</feature>
<gene>
    <name evidence="11" type="ORF">A8C75_15925</name>
</gene>
<dbReference type="PANTHER" id="PTHR35011:SF11">
    <property type="entry name" value="TRAP TRANSPORTER SMALL PERMEASE PROTEIN"/>
    <property type="match status" value="1"/>
</dbReference>
<dbReference type="PANTHER" id="PTHR35011">
    <property type="entry name" value="2,3-DIKETO-L-GULONATE TRAP TRANSPORTER SMALL PERMEASE PROTEIN YIAM"/>
    <property type="match status" value="1"/>
</dbReference>
<feature type="transmembrane region" description="Helical" evidence="9">
    <location>
        <begin position="90"/>
        <end position="111"/>
    </location>
</feature>
<dbReference type="GO" id="GO:0022857">
    <property type="term" value="F:transmembrane transporter activity"/>
    <property type="evidence" value="ECO:0007669"/>
    <property type="project" value="UniProtKB-UniRule"/>
</dbReference>
<evidence type="ECO:0000256" key="9">
    <source>
        <dbReference type="RuleBase" id="RU369079"/>
    </source>
</evidence>
<evidence type="ECO:0000256" key="5">
    <source>
        <dbReference type="ARBA" id="ARBA00022692"/>
    </source>
</evidence>
<evidence type="ECO:0000313" key="12">
    <source>
        <dbReference type="Proteomes" id="UP000078070"/>
    </source>
</evidence>
<dbReference type="GO" id="GO:0005886">
    <property type="term" value="C:plasma membrane"/>
    <property type="evidence" value="ECO:0007669"/>
    <property type="project" value="UniProtKB-SubCell"/>
</dbReference>
<reference evidence="11 12" key="2">
    <citation type="journal article" date="2018" name="Int. J. Syst. Evol. Microbiol.">
        <title>Marinobacterium aestuarii sp. nov., a benzene-degrading marine bacterium isolated from estuary sediment.</title>
        <authorList>
            <person name="Bae S.S."/>
            <person name="Jung J."/>
            <person name="Chung D."/>
            <person name="Baek K."/>
        </authorList>
    </citation>
    <scope>NUCLEOTIDE SEQUENCE [LARGE SCALE GENOMIC DNA]</scope>
    <source>
        <strain evidence="11 12">ST58-10</strain>
    </source>
</reference>
<accession>A0A1A9F5Y5</accession>
<evidence type="ECO:0000256" key="4">
    <source>
        <dbReference type="ARBA" id="ARBA00022519"/>
    </source>
</evidence>
<feature type="domain" description="Tripartite ATP-independent periplasmic transporters DctQ component" evidence="10">
    <location>
        <begin position="27"/>
        <end position="156"/>
    </location>
</feature>
<comment type="subcellular location">
    <subcellularLocation>
        <location evidence="1 9">Cell inner membrane</location>
        <topology evidence="1 9">Multi-pass membrane protein</topology>
    </subcellularLocation>
</comment>
<keyword evidence="12" id="KW-1185">Reference proteome</keyword>
<keyword evidence="4 9" id="KW-0997">Cell inner membrane</keyword>
<evidence type="ECO:0000256" key="2">
    <source>
        <dbReference type="ARBA" id="ARBA00022448"/>
    </source>
</evidence>
<sequence length="168" mass="19383">MEDDDTPLNWRDYGVEDVVVFVAFWVLAIVVFGQFFSRYVMDSPLAWSEEVARYLLVCVGFLGAIMGVRRNSHIYIELFHRYLPARVSNAVFLVVDVIRILFFVALAWSAYKILPMMGRQTMTSIPVPVSYMYDVILFSLVVMSLRSVQQFWLRIRATVLSARALSSH</sequence>
<keyword evidence="2 9" id="KW-0813">Transport</keyword>
<comment type="subunit">
    <text evidence="9">The complex comprises the extracytoplasmic solute receptor protein and the two transmembrane proteins.</text>
</comment>
<comment type="similarity">
    <text evidence="8 9">Belongs to the TRAP transporter small permease family.</text>
</comment>
<dbReference type="InterPro" id="IPR055348">
    <property type="entry name" value="DctQ"/>
</dbReference>
<keyword evidence="5 9" id="KW-0812">Transmembrane</keyword>
<evidence type="ECO:0000256" key="7">
    <source>
        <dbReference type="ARBA" id="ARBA00023136"/>
    </source>
</evidence>
<reference evidence="12" key="1">
    <citation type="submission" date="2016-05" db="EMBL/GenBank/DDBJ databases">
        <authorList>
            <person name="Baek K."/>
            <person name="Yang S.-J."/>
        </authorList>
    </citation>
    <scope>NUCLEOTIDE SEQUENCE [LARGE SCALE GENOMIC DNA]</scope>
    <source>
        <strain evidence="12">ST58-10</strain>
    </source>
</reference>
<feature type="transmembrane region" description="Helical" evidence="9">
    <location>
        <begin position="18"/>
        <end position="39"/>
    </location>
</feature>
<proteinExistence type="inferred from homology"/>
<keyword evidence="7 9" id="KW-0472">Membrane</keyword>
<evidence type="ECO:0000256" key="6">
    <source>
        <dbReference type="ARBA" id="ARBA00022989"/>
    </source>
</evidence>
<dbReference type="KEGG" id="mars:A8C75_15925"/>
<dbReference type="AlphaFoldDB" id="A0A1A9F5Y5"/>
<keyword evidence="6 9" id="KW-1133">Transmembrane helix</keyword>
<protein>
    <recommendedName>
        <fullName evidence="9">TRAP transporter small permease protein</fullName>
    </recommendedName>
</protein>
<comment type="function">
    <text evidence="9">Part of the tripartite ATP-independent periplasmic (TRAP) transport system.</text>
</comment>
<dbReference type="GO" id="GO:0015740">
    <property type="term" value="P:C4-dicarboxylate transport"/>
    <property type="evidence" value="ECO:0007669"/>
    <property type="project" value="TreeGrafter"/>
</dbReference>